<dbReference type="CDD" id="cd00082">
    <property type="entry name" value="HisKA"/>
    <property type="match status" value="1"/>
</dbReference>
<dbReference type="SMART" id="SM00091">
    <property type="entry name" value="PAS"/>
    <property type="match status" value="1"/>
</dbReference>
<dbReference type="Gene3D" id="3.30.565.10">
    <property type="entry name" value="Histidine kinase-like ATPase, C-terminal domain"/>
    <property type="match status" value="1"/>
</dbReference>
<evidence type="ECO:0000313" key="11">
    <source>
        <dbReference type="Proteomes" id="UP000319449"/>
    </source>
</evidence>
<evidence type="ECO:0000256" key="4">
    <source>
        <dbReference type="PROSITE-ProRule" id="PRU00169"/>
    </source>
</evidence>
<dbReference type="SMART" id="SM00387">
    <property type="entry name" value="HATPase_c"/>
    <property type="match status" value="1"/>
</dbReference>
<dbReference type="InterPro" id="IPR004358">
    <property type="entry name" value="Sig_transdc_His_kin-like_C"/>
</dbReference>
<feature type="modified residue" description="4-aspartylphosphate" evidence="4">
    <location>
        <position position="58"/>
    </location>
</feature>
<dbReference type="EC" id="2.7.13.3" evidence="2"/>
<keyword evidence="3 4" id="KW-0597">Phosphoprotein</keyword>
<evidence type="ECO:0000256" key="2">
    <source>
        <dbReference type="ARBA" id="ARBA00012438"/>
    </source>
</evidence>
<proteinExistence type="predicted"/>
<comment type="catalytic activity">
    <reaction evidence="1">
        <text>ATP + protein L-histidine = ADP + protein N-phospho-L-histidine.</text>
        <dbReference type="EC" id="2.7.13.3"/>
    </reaction>
</comment>
<dbReference type="Gene3D" id="3.30.450.20">
    <property type="entry name" value="PAS domain"/>
    <property type="match status" value="1"/>
</dbReference>
<dbReference type="Pfam" id="PF02518">
    <property type="entry name" value="HATPase_c"/>
    <property type="match status" value="1"/>
</dbReference>
<dbReference type="InterPro" id="IPR013656">
    <property type="entry name" value="PAS_4"/>
</dbReference>
<dbReference type="InterPro" id="IPR001789">
    <property type="entry name" value="Sig_transdc_resp-reg_receiver"/>
</dbReference>
<dbReference type="Proteomes" id="UP000319449">
    <property type="component" value="Unassembled WGS sequence"/>
</dbReference>
<dbReference type="Gene3D" id="3.40.50.2300">
    <property type="match status" value="2"/>
</dbReference>
<dbReference type="PROSITE" id="PS50113">
    <property type="entry name" value="PAC"/>
    <property type="match status" value="1"/>
</dbReference>
<dbReference type="InterPro" id="IPR001610">
    <property type="entry name" value="PAC"/>
</dbReference>
<dbReference type="InterPro" id="IPR003594">
    <property type="entry name" value="HATPase_dom"/>
</dbReference>
<feature type="domain" description="Response regulatory" evidence="7">
    <location>
        <begin position="562"/>
        <end position="678"/>
    </location>
</feature>
<dbReference type="PANTHER" id="PTHR43065">
    <property type="entry name" value="SENSOR HISTIDINE KINASE"/>
    <property type="match status" value="1"/>
</dbReference>
<dbReference type="SUPFAM" id="SSF55785">
    <property type="entry name" value="PYP-like sensor domain (PAS domain)"/>
    <property type="match status" value="1"/>
</dbReference>
<sequence length="681" mass="74970">MRAEMKQPTILIIDDDPNNMAVVTNFLAECDYTVLVAEDGESGISRAEYARPDLILLDVMMPWIDGYETCRRLKALDNTRDIPVIFMTALSDTDYKVKGFDVGAVDYITKPFQREEVLARVGVHLRIRELTSSLQEAKGSLERRVEQRTRELAIANRELEEKIDELKRTQDALQQSEKKFRAIFDQTFQMMGVLSPDGILLEANQTALDISGVTESDVIGKPFWDSPWWTYSAELREKVHGAVAKAAAGELVRFEANYLDRGGNLYNIDFSLKPVINDQGEVILLIPEGRDITDIKKLERELRQSQKMEAIGTLAGGIAHDFNNILTAIIGYTDLAQRKLQNNGAAARDLERAQEASARAKDLVSRILTFSRQSEQEPEPVPVASIVEEVLMLLRSSIPSTIEIQQQIAASLKRDLILADPTQLHQVLMNLGTNAAHAMRERGGILTVSLSDVEVDASLIALYPDLTPGSFVRLTVSDTGHGMEGHVRERIFDPYFTTKKVGEGSGIGLAVVQGIVKNHGGAISVDSEPGQGTTFHIFLPKLVAEIAPRDPAGDESSGGTERILFVDDEAMLAELGQELLGSLGYSATVTASSSEALQLFRSNPQGFDLVITDMTMPGLTGKELACELMTIRPDIPIVLCTGYSEDLNETQAKEAEIAGYVMKPYTKNSLDKTIRKVLAGD</sequence>
<evidence type="ECO:0000259" key="9">
    <source>
        <dbReference type="PROSITE" id="PS50113"/>
    </source>
</evidence>
<evidence type="ECO:0000256" key="5">
    <source>
        <dbReference type="SAM" id="Coils"/>
    </source>
</evidence>
<dbReference type="SMART" id="SM00448">
    <property type="entry name" value="REC"/>
    <property type="match status" value="2"/>
</dbReference>
<evidence type="ECO:0000259" key="8">
    <source>
        <dbReference type="PROSITE" id="PS50112"/>
    </source>
</evidence>
<dbReference type="InterPro" id="IPR035965">
    <property type="entry name" value="PAS-like_dom_sf"/>
</dbReference>
<protein>
    <recommendedName>
        <fullName evidence="2">histidine kinase</fullName>
        <ecNumber evidence="2">2.7.13.3</ecNumber>
    </recommendedName>
</protein>
<dbReference type="SMART" id="SM00388">
    <property type="entry name" value="HisKA"/>
    <property type="match status" value="1"/>
</dbReference>
<feature type="modified residue" description="4-aspartylphosphate" evidence="4">
    <location>
        <position position="613"/>
    </location>
</feature>
<feature type="domain" description="PAC" evidence="9">
    <location>
        <begin position="252"/>
        <end position="304"/>
    </location>
</feature>
<comment type="caution">
    <text evidence="10">The sequence shown here is derived from an EMBL/GenBank/DDBJ whole genome shotgun (WGS) entry which is preliminary data.</text>
</comment>
<dbReference type="EMBL" id="VLLN01000015">
    <property type="protein sequence ID" value="TWJ18708.1"/>
    <property type="molecule type" value="Genomic_DNA"/>
</dbReference>
<dbReference type="CDD" id="cd00130">
    <property type="entry name" value="PAS"/>
    <property type="match status" value="1"/>
</dbReference>
<keyword evidence="5" id="KW-0175">Coiled coil</keyword>
<feature type="coiled-coil region" evidence="5">
    <location>
        <begin position="138"/>
        <end position="179"/>
    </location>
</feature>
<dbReference type="InterPro" id="IPR036890">
    <property type="entry name" value="HATPase_C_sf"/>
</dbReference>
<dbReference type="CDD" id="cd00156">
    <property type="entry name" value="REC"/>
    <property type="match status" value="1"/>
</dbReference>
<dbReference type="Pfam" id="PF08448">
    <property type="entry name" value="PAS_4"/>
    <property type="match status" value="1"/>
</dbReference>
<evidence type="ECO:0000259" key="6">
    <source>
        <dbReference type="PROSITE" id="PS50109"/>
    </source>
</evidence>
<dbReference type="PRINTS" id="PR00344">
    <property type="entry name" value="BCTRLSENSOR"/>
</dbReference>
<feature type="domain" description="Response regulatory" evidence="7">
    <location>
        <begin position="9"/>
        <end position="125"/>
    </location>
</feature>
<dbReference type="PROSITE" id="PS50112">
    <property type="entry name" value="PAS"/>
    <property type="match status" value="1"/>
</dbReference>
<dbReference type="PANTHER" id="PTHR43065:SF42">
    <property type="entry name" value="TWO-COMPONENT SENSOR PPRA"/>
    <property type="match status" value="1"/>
</dbReference>
<dbReference type="NCBIfam" id="TIGR00229">
    <property type="entry name" value="sensory_box"/>
    <property type="match status" value="1"/>
</dbReference>
<name>A0A562VLE0_9BACT</name>
<dbReference type="AlphaFoldDB" id="A0A562VLE0"/>
<dbReference type="InterPro" id="IPR036097">
    <property type="entry name" value="HisK_dim/P_sf"/>
</dbReference>
<dbReference type="SUPFAM" id="SSF52172">
    <property type="entry name" value="CheY-like"/>
    <property type="match status" value="2"/>
</dbReference>
<evidence type="ECO:0000259" key="7">
    <source>
        <dbReference type="PROSITE" id="PS50110"/>
    </source>
</evidence>
<dbReference type="PROSITE" id="PS50109">
    <property type="entry name" value="HIS_KIN"/>
    <property type="match status" value="1"/>
</dbReference>
<accession>A0A562VLE0</accession>
<dbReference type="SUPFAM" id="SSF55874">
    <property type="entry name" value="ATPase domain of HSP90 chaperone/DNA topoisomerase II/histidine kinase"/>
    <property type="match status" value="1"/>
</dbReference>
<dbReference type="Pfam" id="PF00512">
    <property type="entry name" value="HisKA"/>
    <property type="match status" value="1"/>
</dbReference>
<dbReference type="Gene3D" id="1.10.287.130">
    <property type="match status" value="1"/>
</dbReference>
<dbReference type="InterPro" id="IPR011006">
    <property type="entry name" value="CheY-like_superfamily"/>
</dbReference>
<gene>
    <name evidence="10" type="ORF">JN12_02528</name>
</gene>
<keyword evidence="11" id="KW-1185">Reference proteome</keyword>
<evidence type="ECO:0000256" key="1">
    <source>
        <dbReference type="ARBA" id="ARBA00000085"/>
    </source>
</evidence>
<dbReference type="SMART" id="SM00086">
    <property type="entry name" value="PAC"/>
    <property type="match status" value="1"/>
</dbReference>
<organism evidence="10 11">
    <name type="scientific">Geobacter argillaceus</name>
    <dbReference type="NCBI Taxonomy" id="345631"/>
    <lineage>
        <taxon>Bacteria</taxon>
        <taxon>Pseudomonadati</taxon>
        <taxon>Thermodesulfobacteriota</taxon>
        <taxon>Desulfuromonadia</taxon>
        <taxon>Geobacterales</taxon>
        <taxon>Geobacteraceae</taxon>
        <taxon>Geobacter</taxon>
    </lineage>
</organism>
<dbReference type="SUPFAM" id="SSF47384">
    <property type="entry name" value="Homodimeric domain of signal transducing histidine kinase"/>
    <property type="match status" value="1"/>
</dbReference>
<dbReference type="RefSeq" id="WP_145023274.1">
    <property type="nucleotide sequence ID" value="NZ_VLLN01000015.1"/>
</dbReference>
<reference evidence="10 11" key="1">
    <citation type="submission" date="2019-07" db="EMBL/GenBank/DDBJ databases">
        <title>Genomic Encyclopedia of Archaeal and Bacterial Type Strains, Phase II (KMG-II): from individual species to whole genera.</title>
        <authorList>
            <person name="Goeker M."/>
        </authorList>
    </citation>
    <scope>NUCLEOTIDE SEQUENCE [LARGE SCALE GENOMIC DNA]</scope>
    <source>
        <strain evidence="10 11">ATCC BAA-1139</strain>
    </source>
</reference>
<dbReference type="InterPro" id="IPR003661">
    <property type="entry name" value="HisK_dim/P_dom"/>
</dbReference>
<feature type="domain" description="Histidine kinase" evidence="6">
    <location>
        <begin position="317"/>
        <end position="543"/>
    </location>
</feature>
<dbReference type="InterPro" id="IPR005467">
    <property type="entry name" value="His_kinase_dom"/>
</dbReference>
<dbReference type="CDD" id="cd19920">
    <property type="entry name" value="REC_PA4781-like"/>
    <property type="match status" value="1"/>
</dbReference>
<dbReference type="InterPro" id="IPR000014">
    <property type="entry name" value="PAS"/>
</dbReference>
<dbReference type="Pfam" id="PF00072">
    <property type="entry name" value="Response_reg"/>
    <property type="match status" value="2"/>
</dbReference>
<evidence type="ECO:0000256" key="3">
    <source>
        <dbReference type="ARBA" id="ARBA00022553"/>
    </source>
</evidence>
<dbReference type="OrthoDB" id="9761263at2"/>
<evidence type="ECO:0000313" key="10">
    <source>
        <dbReference type="EMBL" id="TWJ18708.1"/>
    </source>
</evidence>
<dbReference type="InterPro" id="IPR000700">
    <property type="entry name" value="PAS-assoc_C"/>
</dbReference>
<dbReference type="PROSITE" id="PS50110">
    <property type="entry name" value="RESPONSE_REGULATORY"/>
    <property type="match status" value="2"/>
</dbReference>
<dbReference type="FunFam" id="3.30.450.20:FF:000155">
    <property type="entry name" value="Sensor histidine kinase TodS"/>
    <property type="match status" value="1"/>
</dbReference>
<feature type="domain" description="PAS" evidence="8">
    <location>
        <begin position="176"/>
        <end position="221"/>
    </location>
</feature>
<dbReference type="GO" id="GO:0000155">
    <property type="term" value="F:phosphorelay sensor kinase activity"/>
    <property type="evidence" value="ECO:0007669"/>
    <property type="project" value="InterPro"/>
</dbReference>